<gene>
    <name evidence="2" type="ORF">BRAFLDRAFT_66859</name>
</gene>
<evidence type="ECO:0000313" key="2">
    <source>
        <dbReference type="EMBL" id="EEN54494.1"/>
    </source>
</evidence>
<organism>
    <name type="scientific">Branchiostoma floridae</name>
    <name type="common">Florida lancelet</name>
    <name type="synonym">Amphioxus</name>
    <dbReference type="NCBI Taxonomy" id="7739"/>
    <lineage>
        <taxon>Eukaryota</taxon>
        <taxon>Metazoa</taxon>
        <taxon>Chordata</taxon>
        <taxon>Cephalochordata</taxon>
        <taxon>Leptocardii</taxon>
        <taxon>Amphioxiformes</taxon>
        <taxon>Branchiostomatidae</taxon>
        <taxon>Branchiostoma</taxon>
    </lineage>
</organism>
<evidence type="ECO:0000256" key="1">
    <source>
        <dbReference type="SAM" id="MobiDB-lite"/>
    </source>
</evidence>
<dbReference type="InParanoid" id="C3YYY6"/>
<feature type="region of interest" description="Disordered" evidence="1">
    <location>
        <begin position="281"/>
        <end position="322"/>
    </location>
</feature>
<accession>C3YYY6</accession>
<proteinExistence type="predicted"/>
<dbReference type="AlphaFoldDB" id="C3YYY6"/>
<dbReference type="EMBL" id="GG666565">
    <property type="protein sequence ID" value="EEN54494.1"/>
    <property type="molecule type" value="Genomic_DNA"/>
</dbReference>
<name>C3YYY6_BRAFL</name>
<reference evidence="2" key="1">
    <citation type="journal article" date="2008" name="Nature">
        <title>The amphioxus genome and the evolution of the chordate karyotype.</title>
        <authorList>
            <consortium name="US DOE Joint Genome Institute (JGI-PGF)"/>
            <person name="Putnam N.H."/>
            <person name="Butts T."/>
            <person name="Ferrier D.E.K."/>
            <person name="Furlong R.F."/>
            <person name="Hellsten U."/>
            <person name="Kawashima T."/>
            <person name="Robinson-Rechavi M."/>
            <person name="Shoguchi E."/>
            <person name="Terry A."/>
            <person name="Yu J.-K."/>
            <person name="Benito-Gutierrez E.L."/>
            <person name="Dubchak I."/>
            <person name="Garcia-Fernandez J."/>
            <person name="Gibson-Brown J.J."/>
            <person name="Grigoriev I.V."/>
            <person name="Horton A.C."/>
            <person name="de Jong P.J."/>
            <person name="Jurka J."/>
            <person name="Kapitonov V.V."/>
            <person name="Kohara Y."/>
            <person name="Kuroki Y."/>
            <person name="Lindquist E."/>
            <person name="Lucas S."/>
            <person name="Osoegawa K."/>
            <person name="Pennacchio L.A."/>
            <person name="Salamov A.A."/>
            <person name="Satou Y."/>
            <person name="Sauka-Spengler T."/>
            <person name="Schmutz J."/>
            <person name="Shin-I T."/>
            <person name="Toyoda A."/>
            <person name="Bronner-Fraser M."/>
            <person name="Fujiyama A."/>
            <person name="Holland L.Z."/>
            <person name="Holland P.W.H."/>
            <person name="Satoh N."/>
            <person name="Rokhsar D.S."/>
        </authorList>
    </citation>
    <scope>NUCLEOTIDE SEQUENCE [LARGE SCALE GENOMIC DNA]</scope>
    <source>
        <strain evidence="2">S238N-H82</strain>
        <tissue evidence="2">Testes</tissue>
    </source>
</reference>
<protein>
    <submittedName>
        <fullName evidence="2">Uncharacterized protein</fullName>
    </submittedName>
</protein>
<sequence>MTGEVTRENSSLVPTMGIQGQGVLRGSLDLRVCKGKLELQVYEALRGTKGQRGHLVQKEIPGCQDLLEPESQLKAHKAHLVRPGVRGVLARLVLPASPAQLAPAPRENRAFRGLLASEDPLEIQVDRADQEAMASQVPLDLKVNSESLDSRAHQVLQEAGVTWDFRDQKGIPALQSAYKVHLADPGLRDRLDHQVSLDRKGNSARRDQPVLLAHRGSDSLALLGPLVLRVLEDLLEVQGFQVPREIEGRQDHQDRTVMYHTSINIVIVIDFSRGRVQDIQPDDAAQSDHHGAAVPAGDDQDVGGVQSAAWGRERESSWTGPR</sequence>